<dbReference type="InterPro" id="IPR000184">
    <property type="entry name" value="Bac_surfAg_D15"/>
</dbReference>
<keyword evidence="2 6" id="KW-0812">Transmembrane</keyword>
<evidence type="ECO:0000256" key="6">
    <source>
        <dbReference type="SAM" id="Phobius"/>
    </source>
</evidence>
<accession>A0A1V9FQU0</accession>
<dbReference type="PANTHER" id="PTHR12815">
    <property type="entry name" value="SORTING AND ASSEMBLY MACHINERY SAMM50 PROTEIN FAMILY MEMBER"/>
    <property type="match status" value="1"/>
</dbReference>
<organism evidence="8 9">
    <name type="scientific">Niastella vici</name>
    <dbReference type="NCBI Taxonomy" id="1703345"/>
    <lineage>
        <taxon>Bacteria</taxon>
        <taxon>Pseudomonadati</taxon>
        <taxon>Bacteroidota</taxon>
        <taxon>Chitinophagia</taxon>
        <taxon>Chitinophagales</taxon>
        <taxon>Chitinophagaceae</taxon>
        <taxon>Niastella</taxon>
    </lineage>
</organism>
<dbReference type="Gene3D" id="2.40.160.50">
    <property type="entry name" value="membrane protein fhac: a member of the omp85/tpsb transporter family"/>
    <property type="match status" value="1"/>
</dbReference>
<keyword evidence="3" id="KW-0732">Signal</keyword>
<dbReference type="InterPro" id="IPR039910">
    <property type="entry name" value="D15-like"/>
</dbReference>
<sequence length="786" mass="90530">MSLARQVTAFRLVHWTAYCAFVLASIISCTVPRKFQQGKPFVYKTIIDIKGNVPDKPQLLERLQNQLDDSLKIRVISYAGVRREILKPPVFDTANIDRSRVFMTALLHSLGYFYPEIRDTFHIDTVYKQYRTHIKFTVTPGKVLRLDSIGYAFRDPELQRLALRQQDKSGLKKTEPYTLQKVSDEMDRLLTVFKNNGYYKLNKEDIYAEVDTVVAALIDPTLDPFEQIKLLDSLRKKRENPTINVVFKQHPVKDSSRLKKYYIGSVTVFPDASYQEEFDPKLHDTATLKGYTFIYNSRRFKLPFLANNVYLRPGSLYIQRRYFRTINNFTSLGAWSNVEVEMVERFDSSRPTLDAKLRLYPAPKQNLNVSLEASRNVSDILTTGQLFGVGLNGRLLNRNAYHEAIQTVTSARFGIELGSQFIQTLQASLAHTISFPRFITPFKIKTDSLINPRTLLNLNTAYTDRLLLFKSRSFNASWGYEWVKGRRREDQDLVGQRWRKTWQWIPLNYEYTDVLKTDSLRHLENKISSYRYAFNNGLIMSQVLSMSTGVEKNNKLSVLRARIESSGALVGFIKRLEEGSLARFVKLDGEFKHYINHPHASWAFRAFAGYGLVYGKTKDSFGNIVNENNLPFFKAFTAGGPYSMRAWPIRRLGPGSSSLYPDTSGIDRFGKMQLEFNTEYRFNITTIAGIKVNSALFVDMGNIWSTEFYPGTNTKVPEASFKLSRLYKDLAIGAGSSLRFDFDFFLIRLDWAYKIKDPLYANLSDGWLHDIRILNGQFQLGIGHPF</sequence>
<evidence type="ECO:0000256" key="2">
    <source>
        <dbReference type="ARBA" id="ARBA00022692"/>
    </source>
</evidence>
<feature type="domain" description="Bacterial surface antigen (D15)" evidence="7">
    <location>
        <begin position="579"/>
        <end position="786"/>
    </location>
</feature>
<name>A0A1V9FQU0_9BACT</name>
<dbReference type="Pfam" id="PF01103">
    <property type="entry name" value="Omp85"/>
    <property type="match status" value="1"/>
</dbReference>
<dbReference type="GO" id="GO:0019867">
    <property type="term" value="C:outer membrane"/>
    <property type="evidence" value="ECO:0007669"/>
    <property type="project" value="InterPro"/>
</dbReference>
<evidence type="ECO:0000256" key="4">
    <source>
        <dbReference type="ARBA" id="ARBA00023136"/>
    </source>
</evidence>
<reference evidence="8 9" key="1">
    <citation type="submission" date="2016-03" db="EMBL/GenBank/DDBJ databases">
        <title>Niastella vici sp. nov., isolated from farmland soil.</title>
        <authorList>
            <person name="Chen L."/>
            <person name="Wang D."/>
            <person name="Yang S."/>
            <person name="Wang G."/>
        </authorList>
    </citation>
    <scope>NUCLEOTIDE SEQUENCE [LARGE SCALE GENOMIC DNA]</scope>
    <source>
        <strain evidence="8 9">DJ57</strain>
    </source>
</reference>
<keyword evidence="9" id="KW-1185">Reference proteome</keyword>
<comment type="subcellular location">
    <subcellularLocation>
        <location evidence="1">Membrane</location>
    </subcellularLocation>
</comment>
<gene>
    <name evidence="8" type="ORF">A3860_32130</name>
</gene>
<feature type="transmembrane region" description="Helical" evidence="6">
    <location>
        <begin position="12"/>
        <end position="31"/>
    </location>
</feature>
<evidence type="ECO:0000259" key="7">
    <source>
        <dbReference type="Pfam" id="PF01103"/>
    </source>
</evidence>
<comment type="caution">
    <text evidence="8">The sequence shown here is derived from an EMBL/GenBank/DDBJ whole genome shotgun (WGS) entry which is preliminary data.</text>
</comment>
<dbReference type="AlphaFoldDB" id="A0A1V9FQU0"/>
<dbReference type="STRING" id="1703345.A3860_32130"/>
<evidence type="ECO:0000313" key="8">
    <source>
        <dbReference type="EMBL" id="OQP60651.1"/>
    </source>
</evidence>
<evidence type="ECO:0000256" key="3">
    <source>
        <dbReference type="ARBA" id="ARBA00022729"/>
    </source>
</evidence>
<keyword evidence="5" id="KW-0998">Cell outer membrane</keyword>
<evidence type="ECO:0000256" key="1">
    <source>
        <dbReference type="ARBA" id="ARBA00004370"/>
    </source>
</evidence>
<dbReference type="EMBL" id="LVYD01000059">
    <property type="protein sequence ID" value="OQP60651.1"/>
    <property type="molecule type" value="Genomic_DNA"/>
</dbReference>
<keyword evidence="6" id="KW-1133">Transmembrane helix</keyword>
<keyword evidence="4 6" id="KW-0472">Membrane</keyword>
<dbReference type="Proteomes" id="UP000192796">
    <property type="component" value="Unassembled WGS sequence"/>
</dbReference>
<protein>
    <recommendedName>
        <fullName evidence="7">Bacterial surface antigen (D15) domain-containing protein</fullName>
    </recommendedName>
</protein>
<evidence type="ECO:0000313" key="9">
    <source>
        <dbReference type="Proteomes" id="UP000192796"/>
    </source>
</evidence>
<dbReference type="PANTHER" id="PTHR12815:SF47">
    <property type="entry name" value="TRANSLOCATION AND ASSEMBLY MODULE SUBUNIT TAMA"/>
    <property type="match status" value="1"/>
</dbReference>
<dbReference type="PROSITE" id="PS51257">
    <property type="entry name" value="PROKAR_LIPOPROTEIN"/>
    <property type="match status" value="1"/>
</dbReference>
<evidence type="ECO:0000256" key="5">
    <source>
        <dbReference type="ARBA" id="ARBA00023237"/>
    </source>
</evidence>
<proteinExistence type="predicted"/>